<dbReference type="PANTHER" id="PTHR34068">
    <property type="entry name" value="UPF0145 PROTEIN YBJQ"/>
    <property type="match status" value="1"/>
</dbReference>
<dbReference type="InterPro" id="IPR035439">
    <property type="entry name" value="UPF0145_dom_sf"/>
</dbReference>
<sequence>MVVTTGITDQQPEEDQPMIVTTTPTVEGTPVTQYLRVVCGETIAGVNFIKDMAAGFRNLVGGRSQTYEGELIQARETALAEMVQRAQELGAEGVVGVDIDYETLGSDNGMLMVTASGTAVRFSPIS</sequence>
<comment type="caution">
    <text evidence="3">The sequence shown here is derived from an EMBL/GenBank/DDBJ whole genome shotgun (WGS) entry which is preliminary data.</text>
</comment>
<dbReference type="Gene3D" id="3.30.110.70">
    <property type="entry name" value="Hypothetical protein apc22750. Chain B"/>
    <property type="match status" value="1"/>
</dbReference>
<proteinExistence type="inferred from homology"/>
<reference evidence="3 4" key="1">
    <citation type="submission" date="2013-06" db="EMBL/GenBank/DDBJ databases">
        <authorList>
            <person name="Weinstock G."/>
            <person name="Sodergren E."/>
            <person name="Lobos E.A."/>
            <person name="Fulton L."/>
            <person name="Fulton R."/>
            <person name="Courtney L."/>
            <person name="Fronick C."/>
            <person name="O'Laughlin M."/>
            <person name="Godfrey J."/>
            <person name="Wilson R.M."/>
            <person name="Miner T."/>
            <person name="Farmer C."/>
            <person name="Delehaunty K."/>
            <person name="Cordes M."/>
            <person name="Minx P."/>
            <person name="Tomlinson C."/>
            <person name="Chen J."/>
            <person name="Wollam A."/>
            <person name="Pepin K.H."/>
            <person name="Bhonagiri V."/>
            <person name="Zhang X."/>
            <person name="Warren W."/>
            <person name="Mitreva M."/>
            <person name="Mardis E.R."/>
            <person name="Wilson R.K."/>
        </authorList>
    </citation>
    <scope>NUCLEOTIDE SEQUENCE [LARGE SCALE GENOMIC DNA]</scope>
    <source>
        <strain evidence="3 4">F0510</strain>
    </source>
</reference>
<dbReference type="EMBL" id="AWSD01000269">
    <property type="protein sequence ID" value="ERH17485.1"/>
    <property type="molecule type" value="Genomic_DNA"/>
</dbReference>
<accession>U1PMS1</accession>
<dbReference type="Pfam" id="PF01906">
    <property type="entry name" value="YbjQ_1"/>
    <property type="match status" value="1"/>
</dbReference>
<evidence type="ECO:0000256" key="2">
    <source>
        <dbReference type="HAMAP-Rule" id="MF_00338"/>
    </source>
</evidence>
<name>U1PMS1_9ACTO</name>
<evidence type="ECO:0000313" key="4">
    <source>
        <dbReference type="Proteomes" id="UP000016498"/>
    </source>
</evidence>
<dbReference type="PATRIC" id="fig|1227262.3.peg.1946"/>
<protein>
    <recommendedName>
        <fullName evidence="2">UPF0145 protein HMPREF1549_02383</fullName>
    </recommendedName>
</protein>
<dbReference type="AlphaFoldDB" id="U1PMS1"/>
<organism evidence="3 4">
    <name type="scientific">Actinomyces johnsonii F0510</name>
    <dbReference type="NCBI Taxonomy" id="1227262"/>
    <lineage>
        <taxon>Bacteria</taxon>
        <taxon>Bacillati</taxon>
        <taxon>Actinomycetota</taxon>
        <taxon>Actinomycetes</taxon>
        <taxon>Actinomycetales</taxon>
        <taxon>Actinomycetaceae</taxon>
        <taxon>Actinomyces</taxon>
    </lineage>
</organism>
<evidence type="ECO:0000313" key="3">
    <source>
        <dbReference type="EMBL" id="ERH17485.1"/>
    </source>
</evidence>
<gene>
    <name evidence="3" type="ORF">HMPREF1549_02383</name>
</gene>
<dbReference type="Proteomes" id="UP000016498">
    <property type="component" value="Unassembled WGS sequence"/>
</dbReference>
<dbReference type="HAMAP" id="MF_00338">
    <property type="entry name" value="UPF0145"/>
    <property type="match status" value="1"/>
</dbReference>
<evidence type="ECO:0000256" key="1">
    <source>
        <dbReference type="ARBA" id="ARBA00010751"/>
    </source>
</evidence>
<dbReference type="PANTHER" id="PTHR34068:SF1">
    <property type="entry name" value="UPF0145 PROTEIN YBJQ"/>
    <property type="match status" value="1"/>
</dbReference>
<dbReference type="InterPro" id="IPR002765">
    <property type="entry name" value="UPF0145_YbjQ-like"/>
</dbReference>
<dbReference type="SUPFAM" id="SSF117782">
    <property type="entry name" value="YbjQ-like"/>
    <property type="match status" value="1"/>
</dbReference>
<dbReference type="HOGENOM" id="CLU_117144_3_1_11"/>
<comment type="similarity">
    <text evidence="1 2">Belongs to the UPF0145 family.</text>
</comment>